<name>A0A3Q9R793_9CAUD</name>
<sequence>MRSLNNFKNTVPNFVKNHLGAIELVQIMEFPDHFLIMTFDALEEEYTVTSVNKRENDDQYESELFNGYSEKITLGEYEEEVEDETIDLEVITSFEDYAIYRFALELGIEGI</sequence>
<reference evidence="1 2" key="1">
    <citation type="submission" date="2018-12" db="EMBL/GenBank/DDBJ databases">
        <title>Successful treatment of antibiotic resistant microbial bone infection with bacteriophages.</title>
        <authorList>
            <person name="Nir-Paz R."/>
            <person name="Gelman D."/>
            <person name="Khouri A."/>
            <person name="Sisson B.M."/>
            <person name="Fackler J."/>
            <person name="Oren S.A."/>
            <person name="Khalifa L."/>
            <person name="Rimon A."/>
            <person name="Glazer S.C."/>
            <person name="Moses A.E."/>
            <person name="Yoram W."/>
            <person name="Schooley R.T."/>
            <person name="Hazan R."/>
        </authorList>
    </citation>
    <scope>NUCLEOTIDE SEQUENCE [LARGE SCALE GENOMIC DNA]</scope>
</reference>
<dbReference type="KEGG" id="vg:55811429"/>
<evidence type="ECO:0000313" key="2">
    <source>
        <dbReference type="Proteomes" id="UP000287416"/>
    </source>
</evidence>
<organism evidence="1 2">
    <name type="scientific">Acinetobacter phage AbTZA1</name>
    <dbReference type="NCBI Taxonomy" id="2500827"/>
    <lineage>
        <taxon>Viruses</taxon>
        <taxon>Duplodnaviria</taxon>
        <taxon>Heunggongvirae</taxon>
        <taxon>Uroviricota</taxon>
        <taxon>Caudoviricetes</taxon>
        <taxon>Pantevenvirales</taxon>
        <taxon>Straboviridae</taxon>
        <taxon>Twarogvirinae</taxon>
        <taxon>Hadassahvirus</taxon>
        <taxon>Hadassahvirus azbtza1</taxon>
    </lineage>
</organism>
<dbReference type="EMBL" id="MK278860">
    <property type="protein sequence ID" value="AZU98677.1"/>
    <property type="molecule type" value="Genomic_DNA"/>
</dbReference>
<proteinExistence type="predicted"/>
<protein>
    <submittedName>
        <fullName evidence="1">Uncharacterized protein</fullName>
    </submittedName>
</protein>
<accession>A0A3Q9R793</accession>
<dbReference type="RefSeq" id="YP_009882133.1">
    <property type="nucleotide sequence ID" value="NC_049445.1"/>
</dbReference>
<keyword evidence="2" id="KW-1185">Reference proteome</keyword>
<evidence type="ECO:0000313" key="1">
    <source>
        <dbReference type="EMBL" id="AZU98677.1"/>
    </source>
</evidence>
<dbReference type="Proteomes" id="UP000287416">
    <property type="component" value="Segment"/>
</dbReference>
<dbReference type="GeneID" id="55811429"/>